<evidence type="ECO:0000256" key="2">
    <source>
        <dbReference type="SAM" id="Coils"/>
    </source>
</evidence>
<dbReference type="EMBL" id="JI173697">
    <property type="protein sequence ID" value="ADY46381.1"/>
    <property type="molecule type" value="mRNA"/>
</dbReference>
<sequence>MTTSDSSASIHNRYYAANDVIPIFSRSNTVARCQHTDWDACEMLRLQELNEARQRAAQMEKTMRWWSECTASWREKWNTVRNERNRAREEGQSLRTALIEANVRQNYSTKDEIDRLQNAKREVEVELARMKARMHALVKERIANGDLLEPNSSPPQVPVISVDEQCQARPEHLHVATNTDHQSDQYDFTNSTFRDYSSVFRSSHRRETAESMENLRKLETRCNELQSEVQMMEAKCEELQASRNAANEEIEELKKCQEENVANGSLQKYSKEIEAIKSQRDEALSEVQTLRMEKEFLMQQLKVLKNTVEHVEPDPPKPT</sequence>
<dbReference type="AlphaFoldDB" id="F1L8C7"/>
<accession>F1L8C7</accession>
<reference evidence="3" key="1">
    <citation type="journal article" date="2011" name="Genome Res.">
        <title>Deep small RNA sequencing from the nematode Ascaris reveals conservation, functional diversification, and novel developmental profiles.</title>
        <authorList>
            <person name="Wang J."/>
            <person name="Czech B."/>
            <person name="Crunk A."/>
            <person name="Wallace A."/>
            <person name="Mitreva M."/>
            <person name="Hannon G.J."/>
            <person name="Davis R.E."/>
        </authorList>
    </citation>
    <scope>NUCLEOTIDE SEQUENCE</scope>
</reference>
<name>F1L8C7_ASCSU</name>
<feature type="coiled-coil region" evidence="2">
    <location>
        <begin position="208"/>
        <end position="307"/>
    </location>
</feature>
<keyword evidence="1 2" id="KW-0175">Coiled coil</keyword>
<feature type="coiled-coil region" evidence="2">
    <location>
        <begin position="106"/>
        <end position="140"/>
    </location>
</feature>
<evidence type="ECO:0000256" key="1">
    <source>
        <dbReference type="ARBA" id="ARBA00023054"/>
    </source>
</evidence>
<evidence type="ECO:0000313" key="3">
    <source>
        <dbReference type="EMBL" id="ADY46381.1"/>
    </source>
</evidence>
<dbReference type="PANTHER" id="PTHR46292">
    <property type="entry name" value="COILED-COIL DOMAIN-CONTAINING PROTEIN 102A"/>
    <property type="match status" value="1"/>
</dbReference>
<dbReference type="PANTHER" id="PTHR46292:SF1">
    <property type="entry name" value="COILED-COIL DOMAIN-CONTAINING PROTEIN 102A"/>
    <property type="match status" value="1"/>
</dbReference>
<organism evidence="3">
    <name type="scientific">Ascaris suum</name>
    <name type="common">Pig roundworm</name>
    <name type="synonym">Ascaris lumbricoides</name>
    <dbReference type="NCBI Taxonomy" id="6253"/>
    <lineage>
        <taxon>Eukaryota</taxon>
        <taxon>Metazoa</taxon>
        <taxon>Ecdysozoa</taxon>
        <taxon>Nematoda</taxon>
        <taxon>Chromadorea</taxon>
        <taxon>Rhabditida</taxon>
        <taxon>Spirurina</taxon>
        <taxon>Ascaridomorpha</taxon>
        <taxon>Ascaridoidea</taxon>
        <taxon>Ascarididae</taxon>
        <taxon>Ascaris</taxon>
    </lineage>
</organism>
<protein>
    <submittedName>
        <fullName evidence="3">Coiled-coil domain-containing protein 102B</fullName>
    </submittedName>
</protein>
<dbReference type="Gene3D" id="1.10.287.1490">
    <property type="match status" value="1"/>
</dbReference>
<proteinExistence type="evidence at transcript level"/>